<sequence>MPVVAIGASAGGIEALKTFVEHLPPEPGCAFIILQHLAPDHESQLSAILARAARLPVVDADHDLPIKPDTIFVLPPDRYLRIAGEGLFVEPPEAPRGQRMAIDYFMRSLARSSGPRAVGVVLSGTGSDGSAGLREIRAAGGLALAQSPETALYEGMPSAAIDQGVVDFIGPIDELVKQILSIVENAAPADDDDQASGEEEGITDDQLKSVIAVLKARIGHDFGAYKSGTTRRRVARRMNLLRFSSAEEYLTHLRATSSECDKLFHDLLINVTSFFRDPAIWKPLADTVETLLAGDAADPLRVWVPACASGEEAYSLAILFEEICERIESECRWQIFATDLDAEAIARARQGQYPLTIENDVSPERLKRWFEKAGDGYRIEKALCERVVFAQHNLLTDPPFSRLDMISCRNFLIYLTVATQNRLLDMFHFALRDNGYILLSTSETAGQRQRYFKTVSAQAHIYQRLPGNTGRAITPPVKDDQGGRGIATRMTARASRRADRETLAENVRRSLLSRFGPASAVIDPDGEVAFYHGSIRRFLQIPEGEPSHNLYDLLSPSLRVRVREAVRETGEVSETRLNVRRARLSEGDVRVRIECERLPDEDRELYLVSFIEERDAADALPMRDANEKEADYVRQLEHELLIVREDLQTTIEELETSNEELKASNEEAMAANEELQSTNEELETSREELQSLNEELVTVNSQLEEKLTELERATGDLGNLFASTRVPVLFLGNDLTIRSFTPNINEVAEIRASDEGRPVTDFAFKVNDANLVAEAKRVLAELGKAEDQVATGDGRIYLRRIQPYRTTDERIGGVVISYAEVTQLVRTTEKLAQRERQQRAIAELGQSALSVRDGQRLLEDACSVLRLALECDYVKVLELSEDRSEFTLRAGTGWKPGLVGSATVPNSTQSQAGYTMAAGDMVVVDDFEKESRFAAPELLTAHNVRSGMSTVLSLGGVPWGVLGAHSRTVNRFGKDDLAALRNVATIISQTLTELAREEYLVSERLTLDLAVNAAELSVWNWEPESDRSSWDEKLFRMLGYSGDTAVASGEAFFAAVDPADRDRVRKEIARTYEKGIPFASEFRIQLPDGSTRWLAGRGARIPGSSPPRLTGVNFDITDRKQSEDRQQLIMRELDHRVKNMLAIILSITRLTARSDVALPVFLESFTNRLQAMARTHALLAEGRWRGLTLRAVIEEELAQYRAAGAQNLMLDGPDLLISPEAGQSLSMAIHELATNAAKYGALSTPAGRLTVRWSRRREGKEGMLAIEWIERDGPKVSEPDHTGFGTTVLNRILTSQLRAKVQQRFPEAGMELRIEVPQGEIAQAPEAPPEAPAEPARHVDLSIIEGKRVLVLDDEWLIGEEHRAALEKVGAKIIGPFTRMASARETVEGDDPDLAILDFNIAGDPVTPLAADLLDRRIPVIIVTGYGSSLTVPGELSGAVMMHKPVSIGALIRQAAIRLTEKAVAADEQT</sequence>
<dbReference type="InterPro" id="IPR011102">
    <property type="entry name" value="Sig_transdc_His_kinase_HWE"/>
</dbReference>
<evidence type="ECO:0000259" key="14">
    <source>
        <dbReference type="PROSITE" id="PS50112"/>
    </source>
</evidence>
<dbReference type="SMART" id="SM00138">
    <property type="entry name" value="MeTrc"/>
    <property type="match status" value="1"/>
</dbReference>
<dbReference type="EMBL" id="JAHWZX010000006">
    <property type="protein sequence ID" value="MBW4330813.1"/>
    <property type="molecule type" value="Genomic_DNA"/>
</dbReference>
<evidence type="ECO:0000256" key="9">
    <source>
        <dbReference type="ARBA" id="ARBA00022840"/>
    </source>
</evidence>
<dbReference type="Proteomes" id="UP001197214">
    <property type="component" value="Unassembled WGS sequence"/>
</dbReference>
<accession>A0ABS6XKS6</accession>
<evidence type="ECO:0000259" key="17">
    <source>
        <dbReference type="PROSITE" id="PS50123"/>
    </source>
</evidence>
<keyword evidence="7" id="KW-0547">Nucleotide-binding</keyword>
<evidence type="ECO:0000256" key="12">
    <source>
        <dbReference type="SAM" id="Coils"/>
    </source>
</evidence>
<dbReference type="SMART" id="SM00911">
    <property type="entry name" value="HWE_HK"/>
    <property type="match status" value="1"/>
</dbReference>
<keyword evidence="6" id="KW-0808">Transferase</keyword>
<dbReference type="PROSITE" id="PS50123">
    <property type="entry name" value="CHER"/>
    <property type="match status" value="1"/>
</dbReference>
<feature type="active site" evidence="10">
    <location>
        <position position="36"/>
    </location>
</feature>
<dbReference type="CDD" id="cd16434">
    <property type="entry name" value="CheB-CheR_fusion"/>
    <property type="match status" value="1"/>
</dbReference>
<name>A0ABS6XKS6_9SPHN</name>
<keyword evidence="5" id="KW-0288">FMN</keyword>
<evidence type="ECO:0000256" key="11">
    <source>
        <dbReference type="PROSITE-ProRule" id="PRU00169"/>
    </source>
</evidence>
<dbReference type="EC" id="2.7.13.3" evidence="2"/>
<evidence type="ECO:0000256" key="4">
    <source>
        <dbReference type="ARBA" id="ARBA00022630"/>
    </source>
</evidence>
<organism evidence="18 19">
    <name type="scientific">Stakelama flava</name>
    <dbReference type="NCBI Taxonomy" id="2860338"/>
    <lineage>
        <taxon>Bacteria</taxon>
        <taxon>Pseudomonadati</taxon>
        <taxon>Pseudomonadota</taxon>
        <taxon>Alphaproteobacteria</taxon>
        <taxon>Sphingomonadales</taxon>
        <taxon>Sphingomonadaceae</taxon>
        <taxon>Stakelama</taxon>
    </lineage>
</organism>
<proteinExistence type="predicted"/>
<feature type="active site" evidence="10">
    <location>
        <position position="128"/>
    </location>
</feature>
<evidence type="ECO:0000256" key="8">
    <source>
        <dbReference type="ARBA" id="ARBA00022777"/>
    </source>
</evidence>
<dbReference type="InterPro" id="IPR000700">
    <property type="entry name" value="PAS-assoc_C"/>
</dbReference>
<dbReference type="Pfam" id="PF01739">
    <property type="entry name" value="CheR"/>
    <property type="match status" value="1"/>
</dbReference>
<dbReference type="PROSITE" id="PS50122">
    <property type="entry name" value="CHEB"/>
    <property type="match status" value="1"/>
</dbReference>
<dbReference type="Pfam" id="PF07536">
    <property type="entry name" value="HWE_HK"/>
    <property type="match status" value="1"/>
</dbReference>
<dbReference type="InterPro" id="IPR000780">
    <property type="entry name" value="CheR_MeTrfase"/>
</dbReference>
<keyword evidence="10" id="KW-0378">Hydrolase</keyword>
<evidence type="ECO:0000256" key="1">
    <source>
        <dbReference type="ARBA" id="ARBA00000085"/>
    </source>
</evidence>
<feature type="domain" description="PAC" evidence="15">
    <location>
        <begin position="1078"/>
        <end position="1128"/>
    </location>
</feature>
<evidence type="ECO:0000313" key="19">
    <source>
        <dbReference type="Proteomes" id="UP001197214"/>
    </source>
</evidence>
<gene>
    <name evidence="18" type="ORF">KY084_07970</name>
</gene>
<dbReference type="InterPro" id="IPR050903">
    <property type="entry name" value="Bact_Chemotaxis_MeTrfase"/>
</dbReference>
<keyword evidence="12" id="KW-0175">Coiled coil</keyword>
<dbReference type="Pfam" id="PF08447">
    <property type="entry name" value="PAS_3"/>
    <property type="match status" value="1"/>
</dbReference>
<dbReference type="Pfam" id="PF13596">
    <property type="entry name" value="PAS_10"/>
    <property type="match status" value="1"/>
</dbReference>
<feature type="domain" description="CheB-type methylesterase" evidence="16">
    <location>
        <begin position="1"/>
        <end position="186"/>
    </location>
</feature>
<dbReference type="Pfam" id="PF03705">
    <property type="entry name" value="CheR_N"/>
    <property type="match status" value="1"/>
</dbReference>
<protein>
    <recommendedName>
        <fullName evidence="2">histidine kinase</fullName>
        <ecNumber evidence="2">2.7.13.3</ecNumber>
    </recommendedName>
</protein>
<evidence type="ECO:0000259" key="16">
    <source>
        <dbReference type="PROSITE" id="PS50122"/>
    </source>
</evidence>
<dbReference type="Pfam" id="PF01339">
    <property type="entry name" value="CheB_methylest"/>
    <property type="match status" value="1"/>
</dbReference>
<dbReference type="PANTHER" id="PTHR24422:SF27">
    <property type="entry name" value="PROTEIN-GLUTAMATE O-METHYLTRANSFERASE"/>
    <property type="match status" value="1"/>
</dbReference>
<evidence type="ECO:0000256" key="2">
    <source>
        <dbReference type="ARBA" id="ARBA00012438"/>
    </source>
</evidence>
<dbReference type="InterPro" id="IPR001789">
    <property type="entry name" value="Sig_transdc_resp-reg_receiver"/>
</dbReference>
<dbReference type="InterPro" id="IPR022642">
    <property type="entry name" value="CheR_C"/>
</dbReference>
<dbReference type="InterPro" id="IPR022641">
    <property type="entry name" value="CheR_N"/>
</dbReference>
<evidence type="ECO:0000256" key="10">
    <source>
        <dbReference type="PROSITE-ProRule" id="PRU00050"/>
    </source>
</evidence>
<keyword evidence="19" id="KW-1185">Reference proteome</keyword>
<dbReference type="CDD" id="cd00130">
    <property type="entry name" value="PAS"/>
    <property type="match status" value="2"/>
</dbReference>
<evidence type="ECO:0000313" key="18">
    <source>
        <dbReference type="EMBL" id="MBW4330813.1"/>
    </source>
</evidence>
<dbReference type="SMART" id="SM00448">
    <property type="entry name" value="REC"/>
    <property type="match status" value="1"/>
</dbReference>
<keyword evidence="4" id="KW-0285">Flavoprotein</keyword>
<keyword evidence="9" id="KW-0067">ATP-binding</keyword>
<dbReference type="PROSITE" id="PS50113">
    <property type="entry name" value="PAC"/>
    <property type="match status" value="1"/>
</dbReference>
<feature type="coiled-coil region" evidence="12">
    <location>
        <begin position="633"/>
        <end position="713"/>
    </location>
</feature>
<evidence type="ECO:0000256" key="6">
    <source>
        <dbReference type="ARBA" id="ARBA00022679"/>
    </source>
</evidence>
<dbReference type="PROSITE" id="PS50110">
    <property type="entry name" value="RESPONSE_REGULATORY"/>
    <property type="match status" value="1"/>
</dbReference>
<keyword evidence="8" id="KW-0418">Kinase</keyword>
<dbReference type="SMART" id="SM00065">
    <property type="entry name" value="GAF"/>
    <property type="match status" value="1"/>
</dbReference>
<evidence type="ECO:0000259" key="13">
    <source>
        <dbReference type="PROSITE" id="PS50110"/>
    </source>
</evidence>
<comment type="catalytic activity">
    <reaction evidence="1">
        <text>ATP + protein L-histidine = ADP + protein N-phospho-L-histidine.</text>
        <dbReference type="EC" id="2.7.13.3"/>
    </reaction>
</comment>
<evidence type="ECO:0000256" key="5">
    <source>
        <dbReference type="ARBA" id="ARBA00022643"/>
    </source>
</evidence>
<feature type="domain" description="CheR-type methyltransferase" evidence="17">
    <location>
        <begin position="195"/>
        <end position="468"/>
    </location>
</feature>
<feature type="active site" evidence="10">
    <location>
        <position position="9"/>
    </location>
</feature>
<dbReference type="InterPro" id="IPR000673">
    <property type="entry name" value="Sig_transdc_resp-reg_Me-estase"/>
</dbReference>
<dbReference type="InterPro" id="IPR013655">
    <property type="entry name" value="PAS_fold_3"/>
</dbReference>
<dbReference type="PROSITE" id="PS50112">
    <property type="entry name" value="PAS"/>
    <property type="match status" value="1"/>
</dbReference>
<evidence type="ECO:0000256" key="3">
    <source>
        <dbReference type="ARBA" id="ARBA00022553"/>
    </source>
</evidence>
<feature type="domain" description="PAS" evidence="14">
    <location>
        <begin position="1003"/>
        <end position="1075"/>
    </location>
</feature>
<feature type="modified residue" description="4-aspartylphosphate" evidence="11">
    <location>
        <position position="1398"/>
    </location>
</feature>
<dbReference type="InterPro" id="IPR000014">
    <property type="entry name" value="PAS"/>
</dbReference>
<reference evidence="18 19" key="1">
    <citation type="submission" date="2021-07" db="EMBL/GenBank/DDBJ databases">
        <title>Stakelama flava sp. nov., a novel endophytic bacterium isolated from branch of Kandelia candel.</title>
        <authorList>
            <person name="Tuo L."/>
        </authorList>
    </citation>
    <scope>NUCLEOTIDE SEQUENCE [LARGE SCALE GENOMIC DNA]</scope>
    <source>
        <strain evidence="18 19">CBK3Z-3</strain>
    </source>
</reference>
<comment type="caution">
    <text evidence="18">The sequence shown here is derived from an EMBL/GenBank/DDBJ whole genome shotgun (WGS) entry which is preliminary data.</text>
</comment>
<dbReference type="InterPro" id="IPR003018">
    <property type="entry name" value="GAF"/>
</dbReference>
<keyword evidence="3 11" id="KW-0597">Phosphoprotein</keyword>
<feature type="domain" description="Response regulatory" evidence="13">
    <location>
        <begin position="1348"/>
        <end position="1459"/>
    </location>
</feature>
<keyword evidence="10" id="KW-0145">Chemotaxis</keyword>
<dbReference type="Pfam" id="PF01590">
    <property type="entry name" value="GAF"/>
    <property type="match status" value="1"/>
</dbReference>
<evidence type="ECO:0000256" key="7">
    <source>
        <dbReference type="ARBA" id="ARBA00022741"/>
    </source>
</evidence>
<dbReference type="PANTHER" id="PTHR24422">
    <property type="entry name" value="CHEMOTAXIS PROTEIN METHYLTRANSFERASE"/>
    <property type="match status" value="1"/>
</dbReference>
<evidence type="ECO:0000259" key="15">
    <source>
        <dbReference type="PROSITE" id="PS50113"/>
    </source>
</evidence>